<keyword evidence="6 9" id="KW-0769">Symport</keyword>
<dbReference type="FunFam" id="1.20.1740.10:FF:000004">
    <property type="entry name" value="Sodium:alanine symporter family protein"/>
    <property type="match status" value="1"/>
</dbReference>
<organism evidence="10 11">
    <name type="scientific">Mangrovibacter phragmitis</name>
    <dbReference type="NCBI Taxonomy" id="1691903"/>
    <lineage>
        <taxon>Bacteria</taxon>
        <taxon>Pseudomonadati</taxon>
        <taxon>Pseudomonadota</taxon>
        <taxon>Gammaproteobacteria</taxon>
        <taxon>Enterobacterales</taxon>
        <taxon>Enterobacteriaceae</taxon>
        <taxon>Mangrovibacter</taxon>
    </lineage>
</organism>
<dbReference type="PANTHER" id="PTHR30330">
    <property type="entry name" value="AGSS FAMILY TRANSPORTER, SODIUM-ALANINE"/>
    <property type="match status" value="1"/>
</dbReference>
<feature type="transmembrane region" description="Helical" evidence="9">
    <location>
        <begin position="301"/>
        <end position="320"/>
    </location>
</feature>
<dbReference type="EMBL" id="LYRP01000022">
    <property type="protein sequence ID" value="OAT76588.1"/>
    <property type="molecule type" value="Genomic_DNA"/>
</dbReference>
<evidence type="ECO:0000256" key="8">
    <source>
        <dbReference type="ARBA" id="ARBA00023136"/>
    </source>
</evidence>
<dbReference type="GO" id="GO:0005283">
    <property type="term" value="F:amino acid:sodium symporter activity"/>
    <property type="evidence" value="ECO:0007669"/>
    <property type="project" value="InterPro"/>
</dbReference>
<evidence type="ECO:0000256" key="6">
    <source>
        <dbReference type="ARBA" id="ARBA00022847"/>
    </source>
</evidence>
<dbReference type="Proteomes" id="UP000078225">
    <property type="component" value="Unassembled WGS sequence"/>
</dbReference>
<evidence type="ECO:0000256" key="4">
    <source>
        <dbReference type="ARBA" id="ARBA00022475"/>
    </source>
</evidence>
<evidence type="ECO:0000256" key="7">
    <source>
        <dbReference type="ARBA" id="ARBA00022989"/>
    </source>
</evidence>
<comment type="similarity">
    <text evidence="2 9">Belongs to the alanine or glycine:cation symporter (AGCS) (TC 2.A.25) family.</text>
</comment>
<feature type="transmembrane region" description="Helical" evidence="9">
    <location>
        <begin position="388"/>
        <end position="409"/>
    </location>
</feature>
<evidence type="ECO:0000313" key="10">
    <source>
        <dbReference type="EMBL" id="OAT76588.1"/>
    </source>
</evidence>
<protein>
    <submittedName>
        <fullName evidence="10">Sodium:alanine symporter</fullName>
    </submittedName>
</protein>
<feature type="transmembrane region" description="Helical" evidence="9">
    <location>
        <begin position="415"/>
        <end position="435"/>
    </location>
</feature>
<dbReference type="InterPro" id="IPR001463">
    <property type="entry name" value="Na/Ala_symport"/>
</dbReference>
<proteinExistence type="inferred from homology"/>
<dbReference type="Gene3D" id="1.20.1740.10">
    <property type="entry name" value="Amino acid/polyamine transporter I"/>
    <property type="match status" value="1"/>
</dbReference>
<keyword evidence="9" id="KW-0997">Cell inner membrane</keyword>
<evidence type="ECO:0000256" key="2">
    <source>
        <dbReference type="ARBA" id="ARBA00009261"/>
    </source>
</evidence>
<evidence type="ECO:0000256" key="1">
    <source>
        <dbReference type="ARBA" id="ARBA00004651"/>
    </source>
</evidence>
<dbReference type="AlphaFoldDB" id="A0A1B7L2T9"/>
<feature type="transmembrane region" description="Helical" evidence="9">
    <location>
        <begin position="173"/>
        <end position="194"/>
    </location>
</feature>
<dbReference type="RefSeq" id="WP_064598700.1">
    <property type="nucleotide sequence ID" value="NZ_CP134782.1"/>
</dbReference>
<dbReference type="PANTHER" id="PTHR30330:SF1">
    <property type="entry name" value="AMINO-ACID CARRIER PROTEIN ALST"/>
    <property type="match status" value="1"/>
</dbReference>
<feature type="transmembrane region" description="Helical" evidence="9">
    <location>
        <begin position="12"/>
        <end position="30"/>
    </location>
</feature>
<dbReference type="NCBIfam" id="TIGR00835">
    <property type="entry name" value="agcS"/>
    <property type="match status" value="1"/>
</dbReference>
<evidence type="ECO:0000256" key="5">
    <source>
        <dbReference type="ARBA" id="ARBA00022692"/>
    </source>
</evidence>
<evidence type="ECO:0000256" key="3">
    <source>
        <dbReference type="ARBA" id="ARBA00022448"/>
    </source>
</evidence>
<keyword evidence="11" id="KW-1185">Reference proteome</keyword>
<dbReference type="OrthoDB" id="9806926at2"/>
<feature type="transmembrane region" description="Helical" evidence="9">
    <location>
        <begin position="77"/>
        <end position="97"/>
    </location>
</feature>
<keyword evidence="5 9" id="KW-0812">Transmembrane</keyword>
<keyword evidence="3 9" id="KW-0813">Transport</keyword>
<sequence>MQDFLAFINQVLWGAILLYLVPATGIWFTLRCSFIQFRYFLPAVKSLKITFRTKNKNITPFQSICTSMAARVGSGNLAGVVIALAGGGPGALFWMWFAALTGMATTFAECTLAQLYKTPNKNGGFRGGPAWYMAHGLGMRWMGIAFSLFLLVAFGLVFNTVQANAIAVVMSGSFSVTPIISGSVLAIIACLVFTRGLPGIARILQWLVPLMAILWISVSLCVMFTHIEQVPGVMRRVIEYAFGWQQVTSGALGYTLSQAIASGLQRAMFSNESGMGSTPNAAAAAEAIPAHPASQGIVQMAGVMFDTFGICTATAAIVLLSDSNTDVIDRANSINMLQNALSTLSGAWGADFVAFITVLFAFTSVLANYSYAENNLSFLHLDSPRIVTLLRVIVSLTLLAGALSSIDLVWSLADIIMAFMAITNLTAILLLSPVVRDVTLDYHRQRKLGQTPTFDPDRFPDISGQLFPGVWKVKK</sequence>
<gene>
    <name evidence="10" type="ORF">A9B99_09810</name>
</gene>
<dbReference type="Pfam" id="PF01235">
    <property type="entry name" value="Na_Ala_symp"/>
    <property type="match status" value="1"/>
</dbReference>
<keyword evidence="8 9" id="KW-0472">Membrane</keyword>
<evidence type="ECO:0000313" key="11">
    <source>
        <dbReference type="Proteomes" id="UP000078225"/>
    </source>
</evidence>
<name>A0A1B7L2T9_9ENTR</name>
<dbReference type="PRINTS" id="PR00175">
    <property type="entry name" value="NAALASMPORT"/>
</dbReference>
<comment type="caution">
    <text evidence="10">The sequence shown here is derived from an EMBL/GenBank/DDBJ whole genome shotgun (WGS) entry which is preliminary data.</text>
</comment>
<keyword evidence="4" id="KW-1003">Cell membrane</keyword>
<comment type="subcellular location">
    <subcellularLocation>
        <location evidence="9">Cell inner membrane</location>
        <topology evidence="9">Multi-pass membrane protein</topology>
    </subcellularLocation>
    <subcellularLocation>
        <location evidence="1">Cell membrane</location>
        <topology evidence="1">Multi-pass membrane protein</topology>
    </subcellularLocation>
</comment>
<evidence type="ECO:0000256" key="9">
    <source>
        <dbReference type="RuleBase" id="RU363064"/>
    </source>
</evidence>
<feature type="transmembrane region" description="Helical" evidence="9">
    <location>
        <begin position="141"/>
        <end position="161"/>
    </location>
</feature>
<feature type="transmembrane region" description="Helical" evidence="9">
    <location>
        <begin position="206"/>
        <end position="227"/>
    </location>
</feature>
<accession>A0A1B7L2T9</accession>
<keyword evidence="7 9" id="KW-1133">Transmembrane helix</keyword>
<reference evidence="11" key="1">
    <citation type="submission" date="2016-05" db="EMBL/GenBank/DDBJ databases">
        <authorList>
            <person name="Behera P."/>
            <person name="Vaishampayan P."/>
            <person name="Singh N."/>
            <person name="Raina V."/>
            <person name="Suar M."/>
            <person name="Pattnaik A."/>
            <person name="Rastogi G."/>
        </authorList>
    </citation>
    <scope>NUCLEOTIDE SEQUENCE [LARGE SCALE GENOMIC DNA]</scope>
    <source>
        <strain evidence="11">MP23</strain>
    </source>
</reference>
<dbReference type="STRING" id="1691903.A9B99_09810"/>
<feature type="transmembrane region" description="Helical" evidence="9">
    <location>
        <begin position="340"/>
        <end position="367"/>
    </location>
</feature>
<dbReference type="GO" id="GO:0005886">
    <property type="term" value="C:plasma membrane"/>
    <property type="evidence" value="ECO:0007669"/>
    <property type="project" value="UniProtKB-SubCell"/>
</dbReference>